<proteinExistence type="predicted"/>
<protein>
    <submittedName>
        <fullName evidence="2">Uncharacterized protein</fullName>
    </submittedName>
</protein>
<dbReference type="Proteomes" id="UP000724874">
    <property type="component" value="Unassembled WGS sequence"/>
</dbReference>
<accession>A0A9P5NZQ5</accession>
<dbReference type="AlphaFoldDB" id="A0A9P5NZQ5"/>
<evidence type="ECO:0000313" key="2">
    <source>
        <dbReference type="EMBL" id="KAF8911660.1"/>
    </source>
</evidence>
<dbReference type="EMBL" id="JADNYJ010000004">
    <property type="protein sequence ID" value="KAF8911660.1"/>
    <property type="molecule type" value="Genomic_DNA"/>
</dbReference>
<dbReference type="OrthoDB" id="2793621at2759"/>
<sequence>MMNNQPISPSQSLPSDVSRPGDSDTVVDTALSLSTIFDPTTLDFGFDSSCFNGLDDTLVYSPLNAFADACWSELRSHTDQSDDCKTFIEENESGAILGNGLSTGIHTVGDFTSYSVGSFPMPTPQHRRNISSRFAAFRAHLPSSLAFVRPPTQ</sequence>
<comment type="caution">
    <text evidence="2">The sequence shown here is derived from an EMBL/GenBank/DDBJ whole genome shotgun (WGS) entry which is preliminary data.</text>
</comment>
<feature type="region of interest" description="Disordered" evidence="1">
    <location>
        <begin position="1"/>
        <end position="24"/>
    </location>
</feature>
<evidence type="ECO:0000256" key="1">
    <source>
        <dbReference type="SAM" id="MobiDB-lite"/>
    </source>
</evidence>
<gene>
    <name evidence="2" type="ORF">CPB84DRAFT_1762508</name>
</gene>
<reference evidence="2" key="1">
    <citation type="submission" date="2020-11" db="EMBL/GenBank/DDBJ databases">
        <authorList>
            <consortium name="DOE Joint Genome Institute"/>
            <person name="Ahrendt S."/>
            <person name="Riley R."/>
            <person name="Andreopoulos W."/>
            <person name="LaButti K."/>
            <person name="Pangilinan J."/>
            <person name="Ruiz-duenas F.J."/>
            <person name="Barrasa J.M."/>
            <person name="Sanchez-Garcia M."/>
            <person name="Camarero S."/>
            <person name="Miyauchi S."/>
            <person name="Serrano A."/>
            <person name="Linde D."/>
            <person name="Babiker R."/>
            <person name="Drula E."/>
            <person name="Ayuso-Fernandez I."/>
            <person name="Pacheco R."/>
            <person name="Padilla G."/>
            <person name="Ferreira P."/>
            <person name="Barriuso J."/>
            <person name="Kellner H."/>
            <person name="Castanera R."/>
            <person name="Alfaro M."/>
            <person name="Ramirez L."/>
            <person name="Pisabarro A.G."/>
            <person name="Kuo A."/>
            <person name="Tritt A."/>
            <person name="Lipzen A."/>
            <person name="He G."/>
            <person name="Yan M."/>
            <person name="Ng V."/>
            <person name="Cullen D."/>
            <person name="Martin F."/>
            <person name="Rosso M.-N."/>
            <person name="Henrissat B."/>
            <person name="Hibbett D."/>
            <person name="Martinez A.T."/>
            <person name="Grigoriev I.V."/>
        </authorList>
    </citation>
    <scope>NUCLEOTIDE SEQUENCE</scope>
    <source>
        <strain evidence="2">AH 44721</strain>
    </source>
</reference>
<name>A0A9P5NZQ5_GYMJU</name>
<keyword evidence="3" id="KW-1185">Reference proteome</keyword>
<organism evidence="2 3">
    <name type="scientific">Gymnopilus junonius</name>
    <name type="common">Spectacular rustgill mushroom</name>
    <name type="synonym">Gymnopilus spectabilis subsp. junonius</name>
    <dbReference type="NCBI Taxonomy" id="109634"/>
    <lineage>
        <taxon>Eukaryota</taxon>
        <taxon>Fungi</taxon>
        <taxon>Dikarya</taxon>
        <taxon>Basidiomycota</taxon>
        <taxon>Agaricomycotina</taxon>
        <taxon>Agaricomycetes</taxon>
        <taxon>Agaricomycetidae</taxon>
        <taxon>Agaricales</taxon>
        <taxon>Agaricineae</taxon>
        <taxon>Hymenogastraceae</taxon>
        <taxon>Gymnopilus</taxon>
    </lineage>
</organism>
<evidence type="ECO:0000313" key="3">
    <source>
        <dbReference type="Proteomes" id="UP000724874"/>
    </source>
</evidence>
<feature type="compositionally biased region" description="Polar residues" evidence="1">
    <location>
        <begin position="1"/>
        <end position="15"/>
    </location>
</feature>